<evidence type="ECO:0000256" key="2">
    <source>
        <dbReference type="ARBA" id="ARBA00022722"/>
    </source>
</evidence>
<evidence type="ECO:0000256" key="4">
    <source>
        <dbReference type="ARBA" id="ARBA00022801"/>
    </source>
</evidence>
<evidence type="ECO:0000256" key="1">
    <source>
        <dbReference type="ARBA" id="ARBA00022649"/>
    </source>
</evidence>
<dbReference type="EMBL" id="UINC01109157">
    <property type="protein sequence ID" value="SVC75787.1"/>
    <property type="molecule type" value="Genomic_DNA"/>
</dbReference>
<proteinExistence type="predicted"/>
<evidence type="ECO:0000256" key="5">
    <source>
        <dbReference type="ARBA" id="ARBA00022884"/>
    </source>
</evidence>
<keyword evidence="5" id="KW-0694">RNA-binding</keyword>
<keyword evidence="4" id="KW-0378">Hydrolase</keyword>
<dbReference type="Gene3D" id="3.30.920.30">
    <property type="entry name" value="Hypothetical protein"/>
    <property type="match status" value="1"/>
</dbReference>
<accession>A0A382PSE2</accession>
<reference evidence="7" key="1">
    <citation type="submission" date="2018-05" db="EMBL/GenBank/DDBJ databases">
        <authorList>
            <person name="Lanie J.A."/>
            <person name="Ng W.-L."/>
            <person name="Kazmierczak K.M."/>
            <person name="Andrzejewski T.M."/>
            <person name="Davidsen T.M."/>
            <person name="Wayne K.J."/>
            <person name="Tettelin H."/>
            <person name="Glass J.I."/>
            <person name="Rusch D."/>
            <person name="Podicherti R."/>
            <person name="Tsui H.-C.T."/>
            <person name="Winkler M.E."/>
        </authorList>
    </citation>
    <scope>NUCLEOTIDE SEQUENCE</scope>
</reference>
<protein>
    <recommendedName>
        <fullName evidence="8">Addiction module toxin, HicA family</fullName>
    </recommendedName>
</protein>
<keyword evidence="2" id="KW-0540">Nuclease</keyword>
<evidence type="ECO:0000313" key="7">
    <source>
        <dbReference type="EMBL" id="SVC75787.1"/>
    </source>
</evidence>
<dbReference type="Pfam" id="PF07927">
    <property type="entry name" value="HicA_toxin"/>
    <property type="match status" value="1"/>
</dbReference>
<keyword evidence="6" id="KW-0346">Stress response</keyword>
<evidence type="ECO:0000256" key="3">
    <source>
        <dbReference type="ARBA" id="ARBA00022759"/>
    </source>
</evidence>
<dbReference type="GO" id="GO:0003729">
    <property type="term" value="F:mRNA binding"/>
    <property type="evidence" value="ECO:0007669"/>
    <property type="project" value="InterPro"/>
</dbReference>
<gene>
    <name evidence="7" type="ORF">METZ01_LOCUS328641</name>
</gene>
<dbReference type="GO" id="GO:0016787">
    <property type="term" value="F:hydrolase activity"/>
    <property type="evidence" value="ECO:0007669"/>
    <property type="project" value="UniProtKB-KW"/>
</dbReference>
<dbReference type="GO" id="GO:0004519">
    <property type="term" value="F:endonuclease activity"/>
    <property type="evidence" value="ECO:0007669"/>
    <property type="project" value="UniProtKB-KW"/>
</dbReference>
<dbReference type="InterPro" id="IPR012933">
    <property type="entry name" value="HicA_mRNA_interferase"/>
</dbReference>
<feature type="non-terminal residue" evidence="7">
    <location>
        <position position="1"/>
    </location>
</feature>
<sequence length="55" mass="6163">VNCIESNGFLLDRVSGSHHIFVHSHIETPINMQKKKDGTTKGYQVKQAIKIIDGE</sequence>
<keyword evidence="3" id="KW-0255">Endonuclease</keyword>
<name>A0A382PSE2_9ZZZZ</name>
<dbReference type="AlphaFoldDB" id="A0A382PSE2"/>
<evidence type="ECO:0008006" key="8">
    <source>
        <dbReference type="Google" id="ProtNLM"/>
    </source>
</evidence>
<keyword evidence="1" id="KW-1277">Toxin-antitoxin system</keyword>
<dbReference type="InterPro" id="IPR038570">
    <property type="entry name" value="HicA_sf"/>
</dbReference>
<dbReference type="SUPFAM" id="SSF54786">
    <property type="entry name" value="YcfA/nrd intein domain"/>
    <property type="match status" value="1"/>
</dbReference>
<evidence type="ECO:0000256" key="6">
    <source>
        <dbReference type="ARBA" id="ARBA00023016"/>
    </source>
</evidence>
<organism evidence="7">
    <name type="scientific">marine metagenome</name>
    <dbReference type="NCBI Taxonomy" id="408172"/>
    <lineage>
        <taxon>unclassified sequences</taxon>
        <taxon>metagenomes</taxon>
        <taxon>ecological metagenomes</taxon>
    </lineage>
</organism>